<evidence type="ECO:0000313" key="2">
    <source>
        <dbReference type="Proteomes" id="UP001165101"/>
    </source>
</evidence>
<comment type="caution">
    <text evidence="1">The sequence shown here is derived from an EMBL/GenBank/DDBJ whole genome shotgun (WGS) entry which is preliminary data.</text>
</comment>
<protein>
    <submittedName>
        <fullName evidence="1">Unnamed protein product</fullName>
    </submittedName>
</protein>
<gene>
    <name evidence="1" type="ORF">Cboi01_000621700</name>
</gene>
<name>A0ACB5U739_CANBO</name>
<organism evidence="1 2">
    <name type="scientific">Candida boidinii</name>
    <name type="common">Yeast</name>
    <dbReference type="NCBI Taxonomy" id="5477"/>
    <lineage>
        <taxon>Eukaryota</taxon>
        <taxon>Fungi</taxon>
        <taxon>Dikarya</taxon>
        <taxon>Ascomycota</taxon>
        <taxon>Saccharomycotina</taxon>
        <taxon>Pichiomycetes</taxon>
        <taxon>Pichiales</taxon>
        <taxon>Pichiaceae</taxon>
        <taxon>Ogataea</taxon>
        <taxon>Ogataea/Candida clade</taxon>
    </lineage>
</organism>
<accession>A0ACB5U739</accession>
<dbReference type="EMBL" id="BSXV01005844">
    <property type="protein sequence ID" value="GMF02942.1"/>
    <property type="molecule type" value="Genomic_DNA"/>
</dbReference>
<sequence length="147" mass="16703">MPNQWRSIAPIIGRTPTQCIERYQQLLDDHEYLSNEQNAVSDLKLQGLGAEAHSNAINDAARVSGSNLQVGDINLNPESRPARPDAIDMDDDEKEMLSEARARLANTQEKKRIETIWFKFKIQIEKKIQGTNGLQFGYSFAKSSRIW</sequence>
<keyword evidence="2" id="KW-1185">Reference proteome</keyword>
<reference evidence="1" key="1">
    <citation type="submission" date="2023-04" db="EMBL/GenBank/DDBJ databases">
        <title>Candida boidinii NBRC 1967.</title>
        <authorList>
            <person name="Ichikawa N."/>
            <person name="Sato H."/>
            <person name="Tonouchi N."/>
        </authorList>
    </citation>
    <scope>NUCLEOTIDE SEQUENCE</scope>
    <source>
        <strain evidence="1">NBRC 1967</strain>
    </source>
</reference>
<evidence type="ECO:0000313" key="1">
    <source>
        <dbReference type="EMBL" id="GMF02942.1"/>
    </source>
</evidence>
<proteinExistence type="predicted"/>
<dbReference type="Proteomes" id="UP001165101">
    <property type="component" value="Unassembled WGS sequence"/>
</dbReference>